<feature type="region of interest" description="Disordered" evidence="1">
    <location>
        <begin position="191"/>
        <end position="216"/>
    </location>
</feature>
<name>A0A6A6HJB6_VIRVR</name>
<keyword evidence="4" id="KW-1185">Reference proteome</keyword>
<organism evidence="3 4">
    <name type="scientific">Viridothelium virens</name>
    <name type="common">Speckled blister lichen</name>
    <name type="synonym">Trypethelium virens</name>
    <dbReference type="NCBI Taxonomy" id="1048519"/>
    <lineage>
        <taxon>Eukaryota</taxon>
        <taxon>Fungi</taxon>
        <taxon>Dikarya</taxon>
        <taxon>Ascomycota</taxon>
        <taxon>Pezizomycotina</taxon>
        <taxon>Dothideomycetes</taxon>
        <taxon>Dothideomycetes incertae sedis</taxon>
        <taxon>Trypetheliales</taxon>
        <taxon>Trypetheliaceae</taxon>
        <taxon>Viridothelium</taxon>
    </lineage>
</organism>
<dbReference type="AlphaFoldDB" id="A0A6A6HJB6"/>
<keyword evidence="2" id="KW-0812">Transmembrane</keyword>
<dbReference type="OrthoDB" id="5409353at2759"/>
<dbReference type="Proteomes" id="UP000800092">
    <property type="component" value="Unassembled WGS sequence"/>
</dbReference>
<sequence>MLDDSWKMGTRFGTYVLSFDETLQSARGSRRTHLTFDIVGITYWHENTRHDFLLDARDQRIVRLVLEQEQFRPRLQIKDIQSIQRCDARPRDMENSCRNIRESLLHSSNGLHHVSFRDWEWDYLGKIGSFSHGWNSFWWTADHHPFLFILCVLLTVVAIRKFVTQAHRRGFRYLRRADGDFEEAVVEEIGSDGLSPGKKPTERARSPLSITIHAKS</sequence>
<evidence type="ECO:0000313" key="4">
    <source>
        <dbReference type="Proteomes" id="UP000800092"/>
    </source>
</evidence>
<proteinExistence type="predicted"/>
<accession>A0A6A6HJB6</accession>
<keyword evidence="2" id="KW-1133">Transmembrane helix</keyword>
<evidence type="ECO:0008006" key="5">
    <source>
        <dbReference type="Google" id="ProtNLM"/>
    </source>
</evidence>
<evidence type="ECO:0000256" key="1">
    <source>
        <dbReference type="SAM" id="MobiDB-lite"/>
    </source>
</evidence>
<feature type="transmembrane region" description="Helical" evidence="2">
    <location>
        <begin position="144"/>
        <end position="163"/>
    </location>
</feature>
<dbReference type="EMBL" id="ML991777">
    <property type="protein sequence ID" value="KAF2237962.1"/>
    <property type="molecule type" value="Genomic_DNA"/>
</dbReference>
<reference evidence="3" key="1">
    <citation type="journal article" date="2020" name="Stud. Mycol.">
        <title>101 Dothideomycetes genomes: a test case for predicting lifestyles and emergence of pathogens.</title>
        <authorList>
            <person name="Haridas S."/>
            <person name="Albert R."/>
            <person name="Binder M."/>
            <person name="Bloem J."/>
            <person name="Labutti K."/>
            <person name="Salamov A."/>
            <person name="Andreopoulos B."/>
            <person name="Baker S."/>
            <person name="Barry K."/>
            <person name="Bills G."/>
            <person name="Bluhm B."/>
            <person name="Cannon C."/>
            <person name="Castanera R."/>
            <person name="Culley D."/>
            <person name="Daum C."/>
            <person name="Ezra D."/>
            <person name="Gonzalez J."/>
            <person name="Henrissat B."/>
            <person name="Kuo A."/>
            <person name="Liang C."/>
            <person name="Lipzen A."/>
            <person name="Lutzoni F."/>
            <person name="Magnuson J."/>
            <person name="Mondo S."/>
            <person name="Nolan M."/>
            <person name="Ohm R."/>
            <person name="Pangilinan J."/>
            <person name="Park H.-J."/>
            <person name="Ramirez L."/>
            <person name="Alfaro M."/>
            <person name="Sun H."/>
            <person name="Tritt A."/>
            <person name="Yoshinaga Y."/>
            <person name="Zwiers L.-H."/>
            <person name="Turgeon B."/>
            <person name="Goodwin S."/>
            <person name="Spatafora J."/>
            <person name="Crous P."/>
            <person name="Grigoriev I."/>
        </authorList>
    </citation>
    <scope>NUCLEOTIDE SEQUENCE</scope>
    <source>
        <strain evidence="3">Tuck. ex Michener</strain>
    </source>
</reference>
<protein>
    <recommendedName>
        <fullName evidence="5">Transmembrane protein</fullName>
    </recommendedName>
</protein>
<keyword evidence="2" id="KW-0472">Membrane</keyword>
<evidence type="ECO:0000256" key="2">
    <source>
        <dbReference type="SAM" id="Phobius"/>
    </source>
</evidence>
<gene>
    <name evidence="3" type="ORF">EV356DRAFT_331728</name>
</gene>
<evidence type="ECO:0000313" key="3">
    <source>
        <dbReference type="EMBL" id="KAF2237962.1"/>
    </source>
</evidence>